<comment type="subunit">
    <text evidence="4 5">Interacts with MinD and FtsZ.</text>
</comment>
<sequence length="216" mass="23811">MKDDRIQIKGNKDGVNITIDTEKFIGFDDMLEVLVSSLSINKGFYKNSILKITANFKHISNSDISKLKDELFQKINIKDCVFDDISKVKKETNNIKVFNGVHEGKTKFIKKTIRSGQSVDYPGNIIIIGDINNGAEVSAGGNIIVLGSIKGHVKAGTGGNKKSIIAAFSMQPELMQISDILTVPPDDGIKPSYPEVAKIKDGYIVVEPYLPNKYIY</sequence>
<dbReference type="AlphaFoldDB" id="A0A174E740"/>
<evidence type="ECO:0000256" key="5">
    <source>
        <dbReference type="HAMAP-Rule" id="MF_00267"/>
    </source>
</evidence>
<dbReference type="GO" id="GO:1901891">
    <property type="term" value="P:regulation of cell septum assembly"/>
    <property type="evidence" value="ECO:0007669"/>
    <property type="project" value="InterPro"/>
</dbReference>
<dbReference type="OrthoDB" id="9790810at2"/>
<dbReference type="RefSeq" id="WP_042399791.1">
    <property type="nucleotide sequence ID" value="NZ_CYYT01000042.1"/>
</dbReference>
<organism evidence="7 8">
    <name type="scientific">Clostridium disporicum</name>
    <dbReference type="NCBI Taxonomy" id="84024"/>
    <lineage>
        <taxon>Bacteria</taxon>
        <taxon>Bacillati</taxon>
        <taxon>Bacillota</taxon>
        <taxon>Clostridia</taxon>
        <taxon>Eubacteriales</taxon>
        <taxon>Clostridiaceae</taxon>
        <taxon>Clostridium</taxon>
    </lineage>
</organism>
<dbReference type="Pfam" id="PF03775">
    <property type="entry name" value="MinC_C"/>
    <property type="match status" value="1"/>
</dbReference>
<dbReference type="GO" id="GO:0000917">
    <property type="term" value="P:division septum assembly"/>
    <property type="evidence" value="ECO:0007669"/>
    <property type="project" value="UniProtKB-KW"/>
</dbReference>
<proteinExistence type="inferred from homology"/>
<dbReference type="InterPro" id="IPR013033">
    <property type="entry name" value="MinC"/>
</dbReference>
<comment type="function">
    <text evidence="5">Cell division inhibitor that blocks the formation of polar Z ring septums. Rapidly oscillates between the poles of the cell to destabilize FtsZ filaments that have formed before they mature into polar Z rings. Prevents FtsZ polymerization.</text>
</comment>
<feature type="domain" description="Septum formation inhibitor MinC C-terminal" evidence="6">
    <location>
        <begin position="108"/>
        <end position="206"/>
    </location>
</feature>
<evidence type="ECO:0000313" key="8">
    <source>
        <dbReference type="Proteomes" id="UP000095558"/>
    </source>
</evidence>
<dbReference type="PANTHER" id="PTHR34108">
    <property type="entry name" value="SEPTUM SITE-DETERMINING PROTEIN MINC"/>
    <property type="match status" value="1"/>
</dbReference>
<dbReference type="InterPro" id="IPR005526">
    <property type="entry name" value="Septum_form_inhib_MinC_C"/>
</dbReference>
<keyword evidence="1 5" id="KW-0132">Cell division</keyword>
<evidence type="ECO:0000313" key="7">
    <source>
        <dbReference type="EMBL" id="CUO32368.1"/>
    </source>
</evidence>
<dbReference type="Proteomes" id="UP000095558">
    <property type="component" value="Unassembled WGS sequence"/>
</dbReference>
<dbReference type="NCBIfam" id="NF001775">
    <property type="entry name" value="PRK00513.1-6"/>
    <property type="match status" value="1"/>
</dbReference>
<dbReference type="EMBL" id="CYZV01000020">
    <property type="protein sequence ID" value="CUO32368.1"/>
    <property type="molecule type" value="Genomic_DNA"/>
</dbReference>
<evidence type="ECO:0000259" key="6">
    <source>
        <dbReference type="Pfam" id="PF03775"/>
    </source>
</evidence>
<comment type="similarity">
    <text evidence="5">Belongs to the MinC family.</text>
</comment>
<protein>
    <recommendedName>
        <fullName evidence="5">Probable septum site-determining protein MinC</fullName>
    </recommendedName>
</protein>
<reference evidence="7 8" key="1">
    <citation type="submission" date="2015-09" db="EMBL/GenBank/DDBJ databases">
        <authorList>
            <consortium name="Pathogen Informatics"/>
        </authorList>
    </citation>
    <scope>NUCLEOTIDE SEQUENCE [LARGE SCALE GENOMIC DNA]</scope>
    <source>
        <strain evidence="7 8">2789STDY5834855</strain>
    </source>
</reference>
<dbReference type="InterPro" id="IPR016098">
    <property type="entry name" value="CAP/MinC_C"/>
</dbReference>
<dbReference type="SUPFAM" id="SSF63848">
    <property type="entry name" value="Cell-division inhibitor MinC, C-terminal domain"/>
    <property type="match status" value="1"/>
</dbReference>
<evidence type="ECO:0000256" key="1">
    <source>
        <dbReference type="ARBA" id="ARBA00022618"/>
    </source>
</evidence>
<evidence type="ECO:0000256" key="3">
    <source>
        <dbReference type="ARBA" id="ARBA00023306"/>
    </source>
</evidence>
<dbReference type="NCBIfam" id="TIGR01222">
    <property type="entry name" value="minC"/>
    <property type="match status" value="1"/>
</dbReference>
<dbReference type="GeneID" id="83012463"/>
<evidence type="ECO:0000256" key="2">
    <source>
        <dbReference type="ARBA" id="ARBA00023210"/>
    </source>
</evidence>
<gene>
    <name evidence="5 7" type="primary">minC</name>
    <name evidence="7" type="ORF">ERS852470_02008</name>
</gene>
<dbReference type="Gene3D" id="2.160.20.70">
    <property type="match status" value="1"/>
</dbReference>
<dbReference type="HAMAP" id="MF_00267">
    <property type="entry name" value="MinC"/>
    <property type="match status" value="1"/>
</dbReference>
<name>A0A174E740_9CLOT</name>
<keyword evidence="3 5" id="KW-0131">Cell cycle</keyword>
<dbReference type="PANTHER" id="PTHR34108:SF1">
    <property type="entry name" value="SEPTUM SITE-DETERMINING PROTEIN MINC"/>
    <property type="match status" value="1"/>
</dbReference>
<accession>A0A174E740</accession>
<dbReference type="GO" id="GO:0000902">
    <property type="term" value="P:cell morphogenesis"/>
    <property type="evidence" value="ECO:0007669"/>
    <property type="project" value="InterPro"/>
</dbReference>
<dbReference type="InterPro" id="IPR036145">
    <property type="entry name" value="MinC_C_sf"/>
</dbReference>
<evidence type="ECO:0000256" key="4">
    <source>
        <dbReference type="ARBA" id="ARBA00046874"/>
    </source>
</evidence>
<keyword evidence="2 5" id="KW-0717">Septation</keyword>